<evidence type="ECO:0000313" key="2">
    <source>
        <dbReference type="EMBL" id="KYH26057.1"/>
    </source>
</evidence>
<evidence type="ECO:0000259" key="1">
    <source>
        <dbReference type="Pfam" id="PF24266"/>
    </source>
</evidence>
<evidence type="ECO:0000313" key="3">
    <source>
        <dbReference type="Proteomes" id="UP000075321"/>
    </source>
</evidence>
<dbReference type="SUPFAM" id="SSF46785">
    <property type="entry name" value="Winged helix' DNA-binding domain"/>
    <property type="match status" value="2"/>
</dbReference>
<feature type="domain" description="HVO-0163 N-terminal HTH" evidence="1">
    <location>
        <begin position="2"/>
        <end position="70"/>
    </location>
</feature>
<dbReference type="PATRIC" id="fig|1008153.3.peg.1153"/>
<dbReference type="InterPro" id="IPR011991">
    <property type="entry name" value="ArsR-like_HTH"/>
</dbReference>
<protein>
    <submittedName>
        <fullName evidence="2">Helix-turn-helix domain protein</fullName>
    </submittedName>
</protein>
<comment type="caution">
    <text evidence="2">The sequence shown here is derived from an EMBL/GenBank/DDBJ whole genome shotgun (WGS) entry which is preliminary data.</text>
</comment>
<accession>A0A151AF88</accession>
<dbReference type="RefSeq" id="WP_066380478.1">
    <property type="nucleotide sequence ID" value="NZ_LTAZ01000004.1"/>
</dbReference>
<organism evidence="2 3">
    <name type="scientific">Halalkalicoccus paucihalophilus</name>
    <dbReference type="NCBI Taxonomy" id="1008153"/>
    <lineage>
        <taxon>Archaea</taxon>
        <taxon>Methanobacteriati</taxon>
        <taxon>Methanobacteriota</taxon>
        <taxon>Stenosarchaea group</taxon>
        <taxon>Halobacteria</taxon>
        <taxon>Halobacteriales</taxon>
        <taxon>Halococcaceae</taxon>
        <taxon>Halalkalicoccus</taxon>
    </lineage>
</organism>
<dbReference type="Pfam" id="PF12840">
    <property type="entry name" value="HTH_20"/>
    <property type="match status" value="1"/>
</dbReference>
<dbReference type="InterPro" id="IPR056504">
    <property type="entry name" value="HTH_HVO_0163_N"/>
</dbReference>
<dbReference type="OrthoDB" id="28610at2157"/>
<dbReference type="AlphaFoldDB" id="A0A151AF88"/>
<dbReference type="Proteomes" id="UP000075321">
    <property type="component" value="Unassembled WGS sequence"/>
</dbReference>
<dbReference type="Gene3D" id="1.10.10.10">
    <property type="entry name" value="Winged helix-like DNA-binding domain superfamily/Winged helix DNA-binding domain"/>
    <property type="match status" value="2"/>
</dbReference>
<name>A0A151AF88_9EURY</name>
<dbReference type="PANTHER" id="PTHR36216:SF1">
    <property type="entry name" value="HTH ARSR-TYPE DOMAIN-CONTAINING PROTEIN"/>
    <property type="match status" value="1"/>
</dbReference>
<dbReference type="InterPro" id="IPR036390">
    <property type="entry name" value="WH_DNA-bd_sf"/>
</dbReference>
<reference evidence="2 3" key="1">
    <citation type="submission" date="2016-02" db="EMBL/GenBank/DDBJ databases">
        <title>Genome sequence of Halalkalicoccus paucihalophilus DSM 24557.</title>
        <authorList>
            <person name="Poehlein A."/>
            <person name="Daniel R."/>
        </authorList>
    </citation>
    <scope>NUCLEOTIDE SEQUENCE [LARGE SCALE GENOMIC DNA]</scope>
    <source>
        <strain evidence="2 3">DSM 24557</strain>
    </source>
</reference>
<dbReference type="PANTHER" id="PTHR36216">
    <property type="entry name" value="TRANSCRIPTIONAL REGULATOR, TRMB"/>
    <property type="match status" value="1"/>
</dbReference>
<dbReference type="CDD" id="cd00090">
    <property type="entry name" value="HTH_ARSR"/>
    <property type="match status" value="1"/>
</dbReference>
<dbReference type="Pfam" id="PF24266">
    <property type="entry name" value="HTH_HVO_0163_N"/>
    <property type="match status" value="1"/>
</dbReference>
<sequence>MNDTRQRIHDHIAARPGVHFNAIVRTLDIAPGQVQYHVRKLLDEGIVLERISGRTHYYPPGYDGWERGVLALFRRETAREVLLYLLKDGPTTPATITADLDIARSTLEWHLDQFVAHDILEKRYDSKNRVTIALLRPERTMELLREIRPSTPDRFVDRFVRLTDRLFETREE</sequence>
<proteinExistence type="predicted"/>
<gene>
    <name evidence="2" type="ORF">HAPAU_11480</name>
</gene>
<keyword evidence="3" id="KW-1185">Reference proteome</keyword>
<dbReference type="EMBL" id="LTAZ01000004">
    <property type="protein sequence ID" value="KYH26057.1"/>
    <property type="molecule type" value="Genomic_DNA"/>
</dbReference>
<dbReference type="InterPro" id="IPR036388">
    <property type="entry name" value="WH-like_DNA-bd_sf"/>
</dbReference>